<dbReference type="AlphaFoldDB" id="A0A3P7J2W4"/>
<evidence type="ECO:0000313" key="2">
    <source>
        <dbReference type="Proteomes" id="UP000270094"/>
    </source>
</evidence>
<dbReference type="Proteomes" id="UP000270094">
    <property type="component" value="Unassembled WGS sequence"/>
</dbReference>
<sequence length="80" mass="8474">MNGSAVSAPLNGSVQQAQPQFQTQFPPQAQNGGWPQQSAMPAQVPQIPMQMPVPPTNPPFVDAWGAAPQMAHTHSTPAFI</sequence>
<organism evidence="1 2">
    <name type="scientific">Strongylus vulgaris</name>
    <name type="common">Blood worm</name>
    <dbReference type="NCBI Taxonomy" id="40348"/>
    <lineage>
        <taxon>Eukaryota</taxon>
        <taxon>Metazoa</taxon>
        <taxon>Ecdysozoa</taxon>
        <taxon>Nematoda</taxon>
        <taxon>Chromadorea</taxon>
        <taxon>Rhabditida</taxon>
        <taxon>Rhabditina</taxon>
        <taxon>Rhabditomorpha</taxon>
        <taxon>Strongyloidea</taxon>
        <taxon>Strongylidae</taxon>
        <taxon>Strongylus</taxon>
    </lineage>
</organism>
<feature type="non-terminal residue" evidence="1">
    <location>
        <position position="80"/>
    </location>
</feature>
<keyword evidence="2" id="KW-1185">Reference proteome</keyword>
<proteinExistence type="predicted"/>
<evidence type="ECO:0000313" key="1">
    <source>
        <dbReference type="EMBL" id="VDM74019.1"/>
    </source>
</evidence>
<name>A0A3P7J2W4_STRVU</name>
<protein>
    <submittedName>
        <fullName evidence="1">Uncharacterized protein</fullName>
    </submittedName>
</protein>
<reference evidence="1 2" key="1">
    <citation type="submission" date="2018-11" db="EMBL/GenBank/DDBJ databases">
        <authorList>
            <consortium name="Pathogen Informatics"/>
        </authorList>
    </citation>
    <scope>NUCLEOTIDE SEQUENCE [LARGE SCALE GENOMIC DNA]</scope>
</reference>
<dbReference type="EMBL" id="UYYB01033659">
    <property type="protein sequence ID" value="VDM74019.1"/>
    <property type="molecule type" value="Genomic_DNA"/>
</dbReference>
<accession>A0A3P7J2W4</accession>
<gene>
    <name evidence="1" type="ORF">SVUK_LOCUS9017</name>
</gene>